<dbReference type="GO" id="GO:0008757">
    <property type="term" value="F:S-adenosylmethionine-dependent methyltransferase activity"/>
    <property type="evidence" value="ECO:0007669"/>
    <property type="project" value="UniProtKB-ARBA"/>
</dbReference>
<dbReference type="AlphaFoldDB" id="A0A9J6CEC0"/>
<dbReference type="PANTHER" id="PTHR47111">
    <property type="entry name" value="BCDNA.LD29892"/>
    <property type="match status" value="1"/>
</dbReference>
<dbReference type="InterPro" id="IPR001214">
    <property type="entry name" value="SET_dom"/>
</dbReference>
<accession>A0A9J6CEC0</accession>
<dbReference type="OrthoDB" id="5945798at2759"/>
<evidence type="ECO:0000259" key="1">
    <source>
        <dbReference type="PROSITE" id="PS50280"/>
    </source>
</evidence>
<dbReference type="Pfam" id="PF00856">
    <property type="entry name" value="SET"/>
    <property type="match status" value="1"/>
</dbReference>
<dbReference type="Proteomes" id="UP001107558">
    <property type="component" value="Chromosome 1"/>
</dbReference>
<dbReference type="SUPFAM" id="SSF48452">
    <property type="entry name" value="TPR-like"/>
    <property type="match status" value="1"/>
</dbReference>
<dbReference type="GO" id="GO:0008276">
    <property type="term" value="F:protein methyltransferase activity"/>
    <property type="evidence" value="ECO:0007669"/>
    <property type="project" value="UniProtKB-ARBA"/>
</dbReference>
<dbReference type="EMBL" id="JADBJN010000001">
    <property type="protein sequence ID" value="KAG5680168.1"/>
    <property type="molecule type" value="Genomic_DNA"/>
</dbReference>
<dbReference type="InterPro" id="IPR011990">
    <property type="entry name" value="TPR-like_helical_dom_sf"/>
</dbReference>
<dbReference type="GO" id="GO:0008170">
    <property type="term" value="F:N-methyltransferase activity"/>
    <property type="evidence" value="ECO:0007669"/>
    <property type="project" value="UniProtKB-ARBA"/>
</dbReference>
<dbReference type="Gene3D" id="2.170.270.10">
    <property type="entry name" value="SET domain"/>
    <property type="match status" value="1"/>
</dbReference>
<organism evidence="2 3">
    <name type="scientific">Polypedilum vanderplanki</name>
    <name type="common">Sleeping chironomid midge</name>
    <dbReference type="NCBI Taxonomy" id="319348"/>
    <lineage>
        <taxon>Eukaryota</taxon>
        <taxon>Metazoa</taxon>
        <taxon>Ecdysozoa</taxon>
        <taxon>Arthropoda</taxon>
        <taxon>Hexapoda</taxon>
        <taxon>Insecta</taxon>
        <taxon>Pterygota</taxon>
        <taxon>Neoptera</taxon>
        <taxon>Endopterygota</taxon>
        <taxon>Diptera</taxon>
        <taxon>Nematocera</taxon>
        <taxon>Chironomoidea</taxon>
        <taxon>Chironomidae</taxon>
        <taxon>Chironominae</taxon>
        <taxon>Polypedilum</taxon>
        <taxon>Polypedilum</taxon>
    </lineage>
</organism>
<evidence type="ECO:0000313" key="2">
    <source>
        <dbReference type="EMBL" id="KAG5680168.1"/>
    </source>
</evidence>
<name>A0A9J6CEC0_POLVA</name>
<dbReference type="Gene3D" id="6.10.140.2220">
    <property type="match status" value="1"/>
</dbReference>
<sequence>MEVDTLQEIKTKSDIESIKHREDGNFFYGKSWFFGATVLYNKALNYAESKENLALAYGNRSAVYLKMKKYNECLENIKLARQHGYPIEKIKKLDERQENCLKLIESSKCDEEFDFFKLSYPANEKIPWIIDGLEMRRTSKYGRGIFTTRDLKPGDIISIENVSTVYGINDNDYYKNCANCLKIKMLNLMPCKKSASFMFCSNECRDEFYQHVDFSSKKYNGLEILLSKIKSAFGGGQKLERFLRAFKIRKFDTSIFDLDYTKATKAEIQLHEFKCFLTSSYAKKVSIRFDRCDSQTKRFLKRLYGIQHYNMLSYGGHDERLTTLKERFLKYPPGILVHSAFFSLVNYSCIPNVNFLGNGDKFICFVKRNIKANEQIFNSPFGEFHNDNISRLEETSMKGFKCDCLACKDKIFQKELKREFPYQPLPTIVNRLTIKNLQDAIHIVKNNFEYLKKCTEITSLERSIVDKNICYALLCITSYTSYPNAEAPNNYG</sequence>
<gene>
    <name evidence="2" type="ORF">PVAND_009693</name>
</gene>
<comment type="caution">
    <text evidence="2">The sequence shown here is derived from an EMBL/GenBank/DDBJ whole genome shotgun (WGS) entry which is preliminary data.</text>
</comment>
<protein>
    <recommendedName>
        <fullName evidence="1">SET domain-containing protein</fullName>
    </recommendedName>
</protein>
<dbReference type="SUPFAM" id="SSF82199">
    <property type="entry name" value="SET domain"/>
    <property type="match status" value="1"/>
</dbReference>
<proteinExistence type="predicted"/>
<feature type="domain" description="SET" evidence="1">
    <location>
        <begin position="131"/>
        <end position="381"/>
    </location>
</feature>
<dbReference type="InterPro" id="IPR046341">
    <property type="entry name" value="SET_dom_sf"/>
</dbReference>
<dbReference type="Gene3D" id="1.10.220.160">
    <property type="match status" value="1"/>
</dbReference>
<evidence type="ECO:0000313" key="3">
    <source>
        <dbReference type="Proteomes" id="UP001107558"/>
    </source>
</evidence>
<keyword evidence="3" id="KW-1185">Reference proteome</keyword>
<dbReference type="Gene3D" id="1.25.40.10">
    <property type="entry name" value="Tetratricopeptide repeat domain"/>
    <property type="match status" value="1"/>
</dbReference>
<reference evidence="2" key="1">
    <citation type="submission" date="2021-03" db="EMBL/GenBank/DDBJ databases">
        <title>Chromosome level genome of the anhydrobiotic midge Polypedilum vanderplanki.</title>
        <authorList>
            <person name="Yoshida Y."/>
            <person name="Kikawada T."/>
            <person name="Gusev O."/>
        </authorList>
    </citation>
    <scope>NUCLEOTIDE SEQUENCE</scope>
    <source>
        <strain evidence="2">NIAS01</strain>
        <tissue evidence="2">Whole body or cell culture</tissue>
    </source>
</reference>
<dbReference type="PROSITE" id="PS50280">
    <property type="entry name" value="SET"/>
    <property type="match status" value="1"/>
</dbReference>
<dbReference type="PANTHER" id="PTHR47111:SF1">
    <property type="entry name" value="SET AND MYND DOMAIN-CONTAINING PROTEIN 4"/>
    <property type="match status" value="1"/>
</dbReference>